<name>A0A0F9DX26_9ZZZZ</name>
<organism evidence="2">
    <name type="scientific">marine sediment metagenome</name>
    <dbReference type="NCBI Taxonomy" id="412755"/>
    <lineage>
        <taxon>unclassified sequences</taxon>
        <taxon>metagenomes</taxon>
        <taxon>ecological metagenomes</taxon>
    </lineage>
</organism>
<reference evidence="2" key="1">
    <citation type="journal article" date="2015" name="Nature">
        <title>Complex archaea that bridge the gap between prokaryotes and eukaryotes.</title>
        <authorList>
            <person name="Spang A."/>
            <person name="Saw J.H."/>
            <person name="Jorgensen S.L."/>
            <person name="Zaremba-Niedzwiedzka K."/>
            <person name="Martijn J."/>
            <person name="Lind A.E."/>
            <person name="van Eijk R."/>
            <person name="Schleper C."/>
            <person name="Guy L."/>
            <person name="Ettema T.J."/>
        </authorList>
    </citation>
    <scope>NUCLEOTIDE SEQUENCE</scope>
</reference>
<dbReference type="Pfam" id="PF00121">
    <property type="entry name" value="TIM"/>
    <property type="match status" value="1"/>
</dbReference>
<protein>
    <recommendedName>
        <fullName evidence="3">Triosephosphate isomerase</fullName>
    </recommendedName>
</protein>
<dbReference type="PROSITE" id="PS51440">
    <property type="entry name" value="TIM_2"/>
    <property type="match status" value="1"/>
</dbReference>
<dbReference type="SUPFAM" id="SSF51351">
    <property type="entry name" value="Triosephosphate isomerase (TIM)"/>
    <property type="match status" value="1"/>
</dbReference>
<evidence type="ECO:0000313" key="2">
    <source>
        <dbReference type="EMBL" id="KKL16393.1"/>
    </source>
</evidence>
<keyword evidence="1" id="KW-0413">Isomerase</keyword>
<proteinExistence type="predicted"/>
<gene>
    <name evidence="2" type="ORF">LCGC14_2496030</name>
</gene>
<dbReference type="InterPro" id="IPR013785">
    <property type="entry name" value="Aldolase_TIM"/>
</dbReference>
<dbReference type="GO" id="GO:0004807">
    <property type="term" value="F:triose-phosphate isomerase activity"/>
    <property type="evidence" value="ECO:0007669"/>
    <property type="project" value="InterPro"/>
</dbReference>
<evidence type="ECO:0008006" key="3">
    <source>
        <dbReference type="Google" id="ProtNLM"/>
    </source>
</evidence>
<dbReference type="AlphaFoldDB" id="A0A0F9DX26"/>
<dbReference type="Gene3D" id="3.20.20.70">
    <property type="entry name" value="Aldolase class I"/>
    <property type="match status" value="1"/>
</dbReference>
<comment type="caution">
    <text evidence="2">The sequence shown here is derived from an EMBL/GenBank/DDBJ whole genome shotgun (WGS) entry which is preliminary data.</text>
</comment>
<feature type="non-terminal residue" evidence="2">
    <location>
        <position position="119"/>
    </location>
</feature>
<sequence length="119" mass="12606">MRKPFVAGNWKMNKAKDEACGLVEGILAGIEGCPHVDIAVCPPFTFLDTAAQKAVNTPLMIDPAKLQIIMAALAPRFGLDDAELAAALGDPGGPYATGGVIDYSKLRRHITPSGRHHIT</sequence>
<dbReference type="InterPro" id="IPR000652">
    <property type="entry name" value="Triosephosphate_isomerase"/>
</dbReference>
<dbReference type="InterPro" id="IPR035990">
    <property type="entry name" value="TIM_sf"/>
</dbReference>
<evidence type="ECO:0000256" key="1">
    <source>
        <dbReference type="ARBA" id="ARBA00023235"/>
    </source>
</evidence>
<dbReference type="EMBL" id="LAZR01039679">
    <property type="protein sequence ID" value="KKL16393.1"/>
    <property type="molecule type" value="Genomic_DNA"/>
</dbReference>
<accession>A0A0F9DX26</accession>